<evidence type="ECO:0000313" key="2">
    <source>
        <dbReference type="EMBL" id="KAK7102946.1"/>
    </source>
</evidence>
<evidence type="ECO:0000256" key="1">
    <source>
        <dbReference type="SAM" id="MobiDB-lite"/>
    </source>
</evidence>
<gene>
    <name evidence="2" type="ORF">V1264_021096</name>
</gene>
<feature type="compositionally biased region" description="Polar residues" evidence="1">
    <location>
        <begin position="80"/>
        <end position="89"/>
    </location>
</feature>
<dbReference type="Proteomes" id="UP001374579">
    <property type="component" value="Unassembled WGS sequence"/>
</dbReference>
<dbReference type="EMBL" id="JBAMIC010000010">
    <property type="protein sequence ID" value="KAK7102946.1"/>
    <property type="molecule type" value="Genomic_DNA"/>
</dbReference>
<keyword evidence="3" id="KW-1185">Reference proteome</keyword>
<protein>
    <submittedName>
        <fullName evidence="2">Uncharacterized protein</fullName>
    </submittedName>
</protein>
<reference evidence="2 3" key="1">
    <citation type="submission" date="2024-02" db="EMBL/GenBank/DDBJ databases">
        <title>Chromosome-scale genome assembly of the rough periwinkle Littorina saxatilis.</title>
        <authorList>
            <person name="De Jode A."/>
            <person name="Faria R."/>
            <person name="Formenti G."/>
            <person name="Sims Y."/>
            <person name="Smith T.P."/>
            <person name="Tracey A."/>
            <person name="Wood J.M.D."/>
            <person name="Zagrodzka Z.B."/>
            <person name="Johannesson K."/>
            <person name="Butlin R.K."/>
            <person name="Leder E.H."/>
        </authorList>
    </citation>
    <scope>NUCLEOTIDE SEQUENCE [LARGE SCALE GENOMIC DNA]</scope>
    <source>
        <strain evidence="2">Snail1</strain>
        <tissue evidence="2">Muscle</tissue>
    </source>
</reference>
<accession>A0AAN9GC66</accession>
<evidence type="ECO:0000313" key="3">
    <source>
        <dbReference type="Proteomes" id="UP001374579"/>
    </source>
</evidence>
<comment type="caution">
    <text evidence="2">The sequence shown here is derived from an EMBL/GenBank/DDBJ whole genome shotgun (WGS) entry which is preliminary data.</text>
</comment>
<proteinExistence type="predicted"/>
<feature type="region of interest" description="Disordered" evidence="1">
    <location>
        <begin position="49"/>
        <end position="89"/>
    </location>
</feature>
<organism evidence="2 3">
    <name type="scientific">Littorina saxatilis</name>
    <dbReference type="NCBI Taxonomy" id="31220"/>
    <lineage>
        <taxon>Eukaryota</taxon>
        <taxon>Metazoa</taxon>
        <taxon>Spiralia</taxon>
        <taxon>Lophotrochozoa</taxon>
        <taxon>Mollusca</taxon>
        <taxon>Gastropoda</taxon>
        <taxon>Caenogastropoda</taxon>
        <taxon>Littorinimorpha</taxon>
        <taxon>Littorinoidea</taxon>
        <taxon>Littorinidae</taxon>
        <taxon>Littorina</taxon>
    </lineage>
</organism>
<sequence length="89" mass="9764">MPPRQKVTTFNKARAIAWLQDGESKREVGRRLGPILSWSGCIRSSRPPTAFWRGPGQDGLRRQHSVKIASSEDKLCSSEAPLQTSSGAS</sequence>
<dbReference type="AlphaFoldDB" id="A0AAN9GC66"/>
<name>A0AAN9GC66_9CAEN</name>